<dbReference type="Proteomes" id="UP001281410">
    <property type="component" value="Unassembled WGS sequence"/>
</dbReference>
<keyword evidence="3" id="KW-0812">Transmembrane</keyword>
<accession>A0AAE0AJH7</accession>
<dbReference type="GO" id="GO:0016020">
    <property type="term" value="C:membrane"/>
    <property type="evidence" value="ECO:0007669"/>
    <property type="project" value="UniProtKB-SubCell"/>
</dbReference>
<keyword evidence="1" id="KW-0813">Transport</keyword>
<reference evidence="4" key="1">
    <citation type="journal article" date="2023" name="Plant J.">
        <title>Genome sequences and population genomics provide insights into the demographic history, inbreeding, and mutation load of two 'living fossil' tree species of Dipteronia.</title>
        <authorList>
            <person name="Feng Y."/>
            <person name="Comes H.P."/>
            <person name="Chen J."/>
            <person name="Zhu S."/>
            <person name="Lu R."/>
            <person name="Zhang X."/>
            <person name="Li P."/>
            <person name="Qiu J."/>
            <person name="Olsen K.M."/>
            <person name="Qiu Y."/>
        </authorList>
    </citation>
    <scope>NUCLEOTIDE SEQUENCE</scope>
    <source>
        <strain evidence="4">NBL</strain>
    </source>
</reference>
<dbReference type="PROSITE" id="PS50096">
    <property type="entry name" value="IQ"/>
    <property type="match status" value="1"/>
</dbReference>
<name>A0AAE0AJH7_9ROSI</name>
<dbReference type="PANTHER" id="PTHR45651:SF5">
    <property type="entry name" value="CYCLIC NUCLEOTIDE-GATED ION CHANNEL 1"/>
    <property type="match status" value="1"/>
</dbReference>
<evidence type="ECO:0000256" key="1">
    <source>
        <dbReference type="ARBA" id="ARBA00023303"/>
    </source>
</evidence>
<keyword evidence="1" id="KW-0407">Ion channel</keyword>
<dbReference type="EMBL" id="JANJYJ010000004">
    <property type="protein sequence ID" value="KAK3219121.1"/>
    <property type="molecule type" value="Genomic_DNA"/>
</dbReference>
<evidence type="ECO:0000256" key="2">
    <source>
        <dbReference type="SAM" id="MobiDB-lite"/>
    </source>
</evidence>
<sequence length="232" mass="26729">MMTRSDVHVKSQNVINLVRIRDDLDDRDIPLTNRKKNYAKKILDPQRPFTNWISLMLGVMSISMDPFFFYTPVIKMDKNCLDLDTNLGIISCVFRSVIDLSYIIYINFQPRNDISAPHPVMSCNSNSPYRSHKGYIDLLAVLPMPQVVIIIILLKSSPSKILEAMNMHNSLRWRAWAACVIQDTWRGHHCLKNLEEHRHEDEKRVKNAPGATPYAANELPQKPADPDCIDEE</sequence>
<feature type="transmembrane region" description="Helical" evidence="3">
    <location>
        <begin position="52"/>
        <end position="73"/>
    </location>
</feature>
<protein>
    <submittedName>
        <fullName evidence="4">Uncharacterized protein</fullName>
    </submittedName>
</protein>
<proteinExistence type="predicted"/>
<keyword evidence="3" id="KW-1133">Transmembrane helix</keyword>
<evidence type="ECO:0000313" key="5">
    <source>
        <dbReference type="Proteomes" id="UP001281410"/>
    </source>
</evidence>
<dbReference type="GO" id="GO:0030552">
    <property type="term" value="F:cAMP binding"/>
    <property type="evidence" value="ECO:0007669"/>
    <property type="project" value="UniProtKB-KW"/>
</dbReference>
<dbReference type="AlphaFoldDB" id="A0AAE0AJH7"/>
<keyword evidence="3" id="KW-0472">Membrane</keyword>
<keyword evidence="5" id="KW-1185">Reference proteome</keyword>
<organism evidence="4 5">
    <name type="scientific">Dipteronia sinensis</name>
    <dbReference type="NCBI Taxonomy" id="43782"/>
    <lineage>
        <taxon>Eukaryota</taxon>
        <taxon>Viridiplantae</taxon>
        <taxon>Streptophyta</taxon>
        <taxon>Embryophyta</taxon>
        <taxon>Tracheophyta</taxon>
        <taxon>Spermatophyta</taxon>
        <taxon>Magnoliopsida</taxon>
        <taxon>eudicotyledons</taxon>
        <taxon>Gunneridae</taxon>
        <taxon>Pentapetalae</taxon>
        <taxon>rosids</taxon>
        <taxon>malvids</taxon>
        <taxon>Sapindales</taxon>
        <taxon>Sapindaceae</taxon>
        <taxon>Hippocastanoideae</taxon>
        <taxon>Acereae</taxon>
        <taxon>Dipteronia</taxon>
    </lineage>
</organism>
<comment type="caution">
    <text evidence="4">The sequence shown here is derived from an EMBL/GenBank/DDBJ whole genome shotgun (WGS) entry which is preliminary data.</text>
</comment>
<dbReference type="PANTHER" id="PTHR45651">
    <property type="entry name" value="CYCLIC NUCLEOTIDE-GATED ION CHANNEL 15-RELATED-RELATED"/>
    <property type="match status" value="1"/>
</dbReference>
<evidence type="ECO:0000313" key="4">
    <source>
        <dbReference type="EMBL" id="KAK3219121.1"/>
    </source>
</evidence>
<feature type="region of interest" description="Disordered" evidence="2">
    <location>
        <begin position="197"/>
        <end position="232"/>
    </location>
</feature>
<dbReference type="GO" id="GO:0034220">
    <property type="term" value="P:monoatomic ion transmembrane transport"/>
    <property type="evidence" value="ECO:0007669"/>
    <property type="project" value="UniProtKB-KW"/>
</dbReference>
<evidence type="ECO:0000256" key="3">
    <source>
        <dbReference type="SAM" id="Phobius"/>
    </source>
</evidence>
<keyword evidence="1" id="KW-0406">Ion transport</keyword>
<feature type="transmembrane region" description="Helical" evidence="3">
    <location>
        <begin position="85"/>
        <end position="105"/>
    </location>
</feature>
<gene>
    <name evidence="4" type="ORF">Dsin_013091</name>
</gene>